<dbReference type="Pfam" id="PF11774">
    <property type="entry name" value="Lsr2"/>
    <property type="match status" value="1"/>
</dbReference>
<evidence type="ECO:0000256" key="1">
    <source>
        <dbReference type="SAM" id="MobiDB-lite"/>
    </source>
</evidence>
<evidence type="ECO:0000259" key="2">
    <source>
        <dbReference type="Pfam" id="PF11774"/>
    </source>
</evidence>
<name>A0ABQ2KIB4_9NOCA</name>
<sequence>MARKVIVSLVDDLDGTSEADETVTFGIELRDTFDQWPPTTAESAAPRHPPADSPRISCERTDSAQRSC</sequence>
<evidence type="ECO:0000313" key="4">
    <source>
        <dbReference type="Proteomes" id="UP000658127"/>
    </source>
</evidence>
<proteinExistence type="predicted"/>
<dbReference type="Gene3D" id="3.30.60.230">
    <property type="entry name" value="Lsr2, dimerization domain"/>
    <property type="match status" value="1"/>
</dbReference>
<evidence type="ECO:0000313" key="3">
    <source>
        <dbReference type="EMBL" id="GGN80319.1"/>
    </source>
</evidence>
<feature type="region of interest" description="Disordered" evidence="1">
    <location>
        <begin position="36"/>
        <end position="68"/>
    </location>
</feature>
<dbReference type="RefSeq" id="WP_189028297.1">
    <property type="nucleotide sequence ID" value="NZ_BMNE01000003.1"/>
</dbReference>
<keyword evidence="4" id="KW-1185">Reference proteome</keyword>
<feature type="compositionally biased region" description="Basic and acidic residues" evidence="1">
    <location>
        <begin position="57"/>
        <end position="68"/>
    </location>
</feature>
<protein>
    <recommendedName>
        <fullName evidence="2">Lsr2 dimerization domain-containing protein</fullName>
    </recommendedName>
</protein>
<dbReference type="InterPro" id="IPR024412">
    <property type="entry name" value="Lsr2_dim_dom"/>
</dbReference>
<gene>
    <name evidence="3" type="ORF">GCM10011610_29550</name>
</gene>
<dbReference type="InterPro" id="IPR042261">
    <property type="entry name" value="Lsr2-like_dimerization"/>
</dbReference>
<organism evidence="3 4">
    <name type="scientific">Nocardia rhizosphaerihabitans</name>
    <dbReference type="NCBI Taxonomy" id="1691570"/>
    <lineage>
        <taxon>Bacteria</taxon>
        <taxon>Bacillati</taxon>
        <taxon>Actinomycetota</taxon>
        <taxon>Actinomycetes</taxon>
        <taxon>Mycobacteriales</taxon>
        <taxon>Nocardiaceae</taxon>
        <taxon>Nocardia</taxon>
    </lineage>
</organism>
<dbReference type="EMBL" id="BMNE01000003">
    <property type="protein sequence ID" value="GGN80319.1"/>
    <property type="molecule type" value="Genomic_DNA"/>
</dbReference>
<feature type="domain" description="Lsr2 dimerization" evidence="2">
    <location>
        <begin position="1"/>
        <end position="28"/>
    </location>
</feature>
<reference evidence="4" key="1">
    <citation type="journal article" date="2019" name="Int. J. Syst. Evol. Microbiol.">
        <title>The Global Catalogue of Microorganisms (GCM) 10K type strain sequencing project: providing services to taxonomists for standard genome sequencing and annotation.</title>
        <authorList>
            <consortium name="The Broad Institute Genomics Platform"/>
            <consortium name="The Broad Institute Genome Sequencing Center for Infectious Disease"/>
            <person name="Wu L."/>
            <person name="Ma J."/>
        </authorList>
    </citation>
    <scope>NUCLEOTIDE SEQUENCE [LARGE SCALE GENOMIC DNA]</scope>
    <source>
        <strain evidence="4">CGMCC 4.7329</strain>
    </source>
</reference>
<dbReference type="Proteomes" id="UP000658127">
    <property type="component" value="Unassembled WGS sequence"/>
</dbReference>
<comment type="caution">
    <text evidence="3">The sequence shown here is derived from an EMBL/GenBank/DDBJ whole genome shotgun (WGS) entry which is preliminary data.</text>
</comment>
<accession>A0ABQ2KIB4</accession>